<reference evidence="1" key="1">
    <citation type="submission" date="2011-03" db="EMBL/GenBank/DDBJ databases">
        <title>Identification of genes expressed in the antennae of female apple fruit moths,.</title>
        <authorList>
            <person name="Sekse M.L."/>
            <person name="Klemsdal S."/>
        </authorList>
    </citation>
    <scope>NUCLEOTIDE SEQUENCE</scope>
    <source>
        <tissue evidence="1">Antennae</tissue>
    </source>
</reference>
<dbReference type="Gene3D" id="1.10.238.20">
    <property type="entry name" value="Pheromone/general odorant binding protein domain"/>
    <property type="match status" value="1"/>
</dbReference>
<dbReference type="Pfam" id="PF01395">
    <property type="entry name" value="PBP_GOBP"/>
    <property type="match status" value="1"/>
</dbReference>
<dbReference type="CDD" id="cd23992">
    <property type="entry name" value="PBP_GOBP"/>
    <property type="match status" value="1"/>
</dbReference>
<dbReference type="GO" id="GO:0005549">
    <property type="term" value="F:odorant binding"/>
    <property type="evidence" value="ECO:0007669"/>
    <property type="project" value="InterPro"/>
</dbReference>
<accession>H9N4R8</accession>
<sequence>MNLQKADAAISEEVRSKIREGMLPIITGCASEQQIPMDKIKEFKEKEVTPTVDDANACFFACIFKKTEMIDEKGMFSEEKAIEKSSKFLDGTEELDKVKEAAKNCNSVNEETVSDGEKGCDRAKLLFNCIKEQADKFGFGLPA</sequence>
<dbReference type="InterPro" id="IPR036728">
    <property type="entry name" value="PBP_GOBP_sf"/>
</dbReference>
<dbReference type="SUPFAM" id="SSF47565">
    <property type="entry name" value="Insect pheromone/odorant-binding proteins"/>
    <property type="match status" value="1"/>
</dbReference>
<dbReference type="EMBL" id="JF720859">
    <property type="protein sequence ID" value="AFD34177.1"/>
    <property type="molecule type" value="mRNA"/>
</dbReference>
<dbReference type="AlphaFoldDB" id="H9N4R8"/>
<organism evidence="1">
    <name type="scientific">Argyresthia conjugella</name>
    <dbReference type="NCBI Taxonomy" id="687015"/>
    <lineage>
        <taxon>Eukaryota</taxon>
        <taxon>Metazoa</taxon>
        <taxon>Ecdysozoa</taxon>
        <taxon>Arthropoda</taxon>
        <taxon>Hexapoda</taxon>
        <taxon>Insecta</taxon>
        <taxon>Pterygota</taxon>
        <taxon>Neoptera</taxon>
        <taxon>Endopterygota</taxon>
        <taxon>Lepidoptera</taxon>
        <taxon>Glossata</taxon>
        <taxon>Ditrysia</taxon>
        <taxon>Yponomeutoidea</taxon>
        <taxon>Argyresthiidae</taxon>
        <taxon>Argyresthia</taxon>
    </lineage>
</organism>
<name>H9N4R8_9NEOP</name>
<dbReference type="SMART" id="SM00708">
    <property type="entry name" value="PhBP"/>
    <property type="match status" value="1"/>
</dbReference>
<proteinExistence type="evidence at transcript level"/>
<evidence type="ECO:0000313" key="1">
    <source>
        <dbReference type="EMBL" id="AFD34177.1"/>
    </source>
</evidence>
<dbReference type="InterPro" id="IPR006170">
    <property type="entry name" value="PBP/GOBP"/>
</dbReference>
<protein>
    <submittedName>
        <fullName evidence="1">Odorant binding protein 1</fullName>
    </submittedName>
</protein>